<evidence type="ECO:0000313" key="2">
    <source>
        <dbReference type="Proteomes" id="UP001165289"/>
    </source>
</evidence>
<reference evidence="1 2" key="1">
    <citation type="journal article" date="2023" name="BMC Biol.">
        <title>The compact genome of the sponge Oopsacas minuta (Hexactinellida) is lacking key metazoan core genes.</title>
        <authorList>
            <person name="Santini S."/>
            <person name="Schenkelaars Q."/>
            <person name="Jourda C."/>
            <person name="Duchesne M."/>
            <person name="Belahbib H."/>
            <person name="Rocher C."/>
            <person name="Selva M."/>
            <person name="Riesgo A."/>
            <person name="Vervoort M."/>
            <person name="Leys S.P."/>
            <person name="Kodjabachian L."/>
            <person name="Le Bivic A."/>
            <person name="Borchiellini C."/>
            <person name="Claverie J.M."/>
            <person name="Renard E."/>
        </authorList>
    </citation>
    <scope>NUCLEOTIDE SEQUENCE [LARGE SCALE GENOMIC DNA]</scope>
    <source>
        <strain evidence="1">SPO-2</strain>
    </source>
</reference>
<proteinExistence type="predicted"/>
<keyword evidence="2" id="KW-1185">Reference proteome</keyword>
<sequence length="193" mass="22086">MATSTSTSASPINKFQSYWRSAFKGDFEIPFSERLLSILYYHTDVGKIPRLQGPSISPASSYCSDVNWKKAIFGCYWCSCPDTSHQCICCSNACLIHFHEWCVRKVNMSTRFVICLLPGCDKEMIDKSLMVCCQEHFSDYSAKYSIVSQNSDKILYSPKWYIEKSEQLPKQRLADTPTEMDVDTTDSVAKFRI</sequence>
<gene>
    <name evidence="1" type="ORF">LOD99_16241</name>
</gene>
<accession>A0AAV7K721</accession>
<protein>
    <recommendedName>
        <fullName evidence="3">Zinc finger PHD-type domain-containing protein</fullName>
    </recommendedName>
</protein>
<dbReference type="AlphaFoldDB" id="A0AAV7K721"/>
<dbReference type="Proteomes" id="UP001165289">
    <property type="component" value="Unassembled WGS sequence"/>
</dbReference>
<organism evidence="1 2">
    <name type="scientific">Oopsacas minuta</name>
    <dbReference type="NCBI Taxonomy" id="111878"/>
    <lineage>
        <taxon>Eukaryota</taxon>
        <taxon>Metazoa</taxon>
        <taxon>Porifera</taxon>
        <taxon>Hexactinellida</taxon>
        <taxon>Hexasterophora</taxon>
        <taxon>Lyssacinosida</taxon>
        <taxon>Leucopsacidae</taxon>
        <taxon>Oopsacas</taxon>
    </lineage>
</organism>
<evidence type="ECO:0008006" key="3">
    <source>
        <dbReference type="Google" id="ProtNLM"/>
    </source>
</evidence>
<dbReference type="EMBL" id="JAKMXF010000133">
    <property type="protein sequence ID" value="KAI6656939.1"/>
    <property type="molecule type" value="Genomic_DNA"/>
</dbReference>
<evidence type="ECO:0000313" key="1">
    <source>
        <dbReference type="EMBL" id="KAI6656939.1"/>
    </source>
</evidence>
<name>A0AAV7K721_9METZ</name>
<comment type="caution">
    <text evidence="1">The sequence shown here is derived from an EMBL/GenBank/DDBJ whole genome shotgun (WGS) entry which is preliminary data.</text>
</comment>